<dbReference type="RefSeq" id="WP_189651226.1">
    <property type="nucleotide sequence ID" value="NZ_BMRC01000018.1"/>
</dbReference>
<comment type="caution">
    <text evidence="1">The sequence shown here is derived from an EMBL/GenBank/DDBJ whole genome shotgun (WGS) entry which is preliminary data.</text>
</comment>
<dbReference type="Gene3D" id="1.10.357.10">
    <property type="entry name" value="Tetracycline Repressor, domain 2"/>
    <property type="match status" value="1"/>
</dbReference>
<accession>A0ABV5ITV5</accession>
<sequence length="127" mass="14164">MGISHPNLFRLFSTKKELFLAVLVRLFETIDREMVRRGSNAGADPVPVMVDAWGVLMEDRALMLMMLQGYAACDDRDVRDLVARSTQDIFENVELMPGVGADRAHAFVAEGMRYMVSAAMDLPRLAA</sequence>
<reference evidence="1 2" key="1">
    <citation type="submission" date="2024-09" db="EMBL/GenBank/DDBJ databases">
        <authorList>
            <person name="Sun Q."/>
            <person name="Mori K."/>
        </authorList>
    </citation>
    <scope>NUCLEOTIDE SEQUENCE [LARGE SCALE GENOMIC DNA]</scope>
    <source>
        <strain evidence="1 2">CCM 3426</strain>
    </source>
</reference>
<organism evidence="1 2">
    <name type="scientific">Nonomuraea spiralis</name>
    <dbReference type="NCBI Taxonomy" id="46182"/>
    <lineage>
        <taxon>Bacteria</taxon>
        <taxon>Bacillati</taxon>
        <taxon>Actinomycetota</taxon>
        <taxon>Actinomycetes</taxon>
        <taxon>Streptosporangiales</taxon>
        <taxon>Streptosporangiaceae</taxon>
        <taxon>Nonomuraea</taxon>
    </lineage>
</organism>
<proteinExistence type="predicted"/>
<evidence type="ECO:0008006" key="3">
    <source>
        <dbReference type="Google" id="ProtNLM"/>
    </source>
</evidence>
<dbReference type="EMBL" id="JBHMEI010000063">
    <property type="protein sequence ID" value="MFB9207727.1"/>
    <property type="molecule type" value="Genomic_DNA"/>
</dbReference>
<gene>
    <name evidence="1" type="ORF">ACFFV7_41555</name>
</gene>
<dbReference type="Proteomes" id="UP001589647">
    <property type="component" value="Unassembled WGS sequence"/>
</dbReference>
<protein>
    <recommendedName>
        <fullName evidence="3">TetR family transcriptional regulator</fullName>
    </recommendedName>
</protein>
<evidence type="ECO:0000313" key="1">
    <source>
        <dbReference type="EMBL" id="MFB9207727.1"/>
    </source>
</evidence>
<name>A0ABV5ITV5_9ACTN</name>
<evidence type="ECO:0000313" key="2">
    <source>
        <dbReference type="Proteomes" id="UP001589647"/>
    </source>
</evidence>
<keyword evidence="2" id="KW-1185">Reference proteome</keyword>